<feature type="compositionally biased region" description="Low complexity" evidence="4">
    <location>
        <begin position="1316"/>
        <end position="1331"/>
    </location>
</feature>
<feature type="repeat" description="RCC1" evidence="3">
    <location>
        <begin position="239"/>
        <end position="288"/>
    </location>
</feature>
<protein>
    <recommendedName>
        <fullName evidence="5">BTB domain-containing protein</fullName>
    </recommendedName>
</protein>
<dbReference type="EMBL" id="CP118377">
    <property type="protein sequence ID" value="WFD43809.1"/>
    <property type="molecule type" value="Genomic_DNA"/>
</dbReference>
<feature type="compositionally biased region" description="Low complexity" evidence="4">
    <location>
        <begin position="1186"/>
        <end position="1210"/>
    </location>
</feature>
<keyword evidence="1" id="KW-0677">Repeat</keyword>
<dbReference type="SUPFAM" id="SSF50985">
    <property type="entry name" value="RCC1/BLIP-II"/>
    <property type="match status" value="1"/>
</dbReference>
<evidence type="ECO:0000313" key="7">
    <source>
        <dbReference type="Proteomes" id="UP001214628"/>
    </source>
</evidence>
<feature type="compositionally biased region" description="Low complexity" evidence="4">
    <location>
        <begin position="1257"/>
        <end position="1275"/>
    </location>
</feature>
<feature type="compositionally biased region" description="Basic and acidic residues" evidence="4">
    <location>
        <begin position="1357"/>
        <end position="1385"/>
    </location>
</feature>
<dbReference type="PROSITE" id="PS50097">
    <property type="entry name" value="BTB"/>
    <property type="match status" value="2"/>
</dbReference>
<dbReference type="InterPro" id="IPR002110">
    <property type="entry name" value="Ankyrin_rpt"/>
</dbReference>
<accession>A0AAF0FBC3</accession>
<feature type="domain" description="BTB" evidence="5">
    <location>
        <begin position="861"/>
        <end position="923"/>
    </location>
</feature>
<evidence type="ECO:0000256" key="4">
    <source>
        <dbReference type="SAM" id="MobiDB-lite"/>
    </source>
</evidence>
<organism evidence="6 7">
    <name type="scientific">Malassezia psittaci</name>
    <dbReference type="NCBI Taxonomy" id="1821823"/>
    <lineage>
        <taxon>Eukaryota</taxon>
        <taxon>Fungi</taxon>
        <taxon>Dikarya</taxon>
        <taxon>Basidiomycota</taxon>
        <taxon>Ustilaginomycotina</taxon>
        <taxon>Malasseziomycetes</taxon>
        <taxon>Malasseziales</taxon>
        <taxon>Malasseziaceae</taxon>
        <taxon>Malassezia</taxon>
    </lineage>
</organism>
<dbReference type="InterPro" id="IPR009091">
    <property type="entry name" value="RCC1/BLIP-II"/>
</dbReference>
<feature type="compositionally biased region" description="Polar residues" evidence="4">
    <location>
        <begin position="1304"/>
        <end position="1313"/>
    </location>
</feature>
<dbReference type="Gene3D" id="2.130.10.30">
    <property type="entry name" value="Regulator of chromosome condensation 1/beta-lactamase-inhibitor protein II"/>
    <property type="match status" value="1"/>
</dbReference>
<dbReference type="InterPro" id="IPR011333">
    <property type="entry name" value="SKP1/BTB/POZ_sf"/>
</dbReference>
<evidence type="ECO:0000259" key="5">
    <source>
        <dbReference type="PROSITE" id="PS50097"/>
    </source>
</evidence>
<feature type="region of interest" description="Disordered" evidence="4">
    <location>
        <begin position="1125"/>
        <end position="1337"/>
    </location>
</feature>
<evidence type="ECO:0000256" key="2">
    <source>
        <dbReference type="PROSITE-ProRule" id="PRU00023"/>
    </source>
</evidence>
<sequence>MLSVPSLLDCWQVRDLARFRRVLKGQPNERSAQKSRSPASLSNSLTGLLPGPCSPAEVNRRDALGRTVLHLLASSDPNLSGEYLQLLLSHPSVHINLQDLESGYTALHRALYYGYLSTAITLLKRSDIDLSIRDHEGLTPFDLYNATVPGTSPTSLDSRHGMELFVWGANRNYTLGVKHAKDSSLPECVKLRRDPLASSSSHSESQFKTEPGSRFDHWRIRDIAMSRWHTVILSFERRANVYVCGVGAHGRLGRMPSTVATFQRLADFSEQAVAVAVGPDHSVLVTSEGVVYTYGSNRMAQLGYTIEEGVGTTASSSGTVRSSSQAANMHGTSIGSNGTELDVQVTPRRVQGVLKRESVLGAAASRLHTAVFTADALYTWGTNNGQLGYDHQAAPIQTQPRRVTAIDKPVHQVAVTEFATACLLTSWDVVVFHGDAHFRVTFPVPRPMNDLSVFRPRQTQPKPTVKKLSCSGTTFAALAESGDLFTFTLEHPTGLRSISNSKPAQPRPQLVWAVRRKFSAVRDVAIGQDGALILCTASGHVYVRGIRPDASSSKAAANRAQKFQLVPYLQRVVRVQTNDSGSFAALQAPASLKEIYLPNASLVTDLRSLLPHLGSSRTSASAQPESQNGPTLTHNDPDHAPRRLSESSSSEEDEDQDSRDRDRYVNRAHTLLRNADAWRPRLGYPLRELAQEFLANGCDALLVIEQGSVAVPVHRTMLDVRIPILRTAPNERDNEDTISQTSGIKVTYQSGIYQVFFPNLSLLGALFFLEYIYTDDISPVWTADLGVALADVCRELRLSCTSIRPEVKNLADTLRLDALSKALSHHVWRAPEMRLSSELATLFQLIISDGPDGEAYVGSNTDVVLHLADRDIRCHSLFLRRSPMLYALFEWHRQRGDTGVIDVDLRHQRWDVVRIGLHFLYTDADQSIFQNIDQDLTSDQFIDWVLDVLQLGDELLIRPLQLICLKLLRRRIKPSNVAALLSDANRYNSPELSDVCMDYITRNMETLLTLQSLNELALPDLVILENYVQQRQDQHLARTVASDRLFALTLKHQAYVDSLDIPKPSLNMACLKVQRRSNTPSLRTLPRMKSDSNTNTPPSTADRSADDSLQFTMDDVDETLSWQTIGKPRLKAAPASSPRRVPTDDRLVPDHLSSSTQAASSRLSTTRSSPTPFLNAENQANQGWMSSASASTRSTGTNFAASNRSSFSASPKDSVSVETQEALNRLPIVSRGSQKERKKRGPVPDSLPQTPAPVWGRSARAPAASVSADARASFATPSPRPSPSLGPKSSNLNARSEIWHPASYGTTPQSSAGARSPAPLSVSPPSVSFASIQQEQRKDSLMEMATMQTPSSFAQIQHEERMANERQRREQQEAEAFERWFEQESLRVQQEQQQHTNRRNPSSSQAQRHGRKNKRNNKSNSNLSKTKLSNPAEARIDDT</sequence>
<name>A0AAF0FBC3_9BASI</name>
<feature type="compositionally biased region" description="Basic and acidic residues" evidence="4">
    <location>
        <begin position="635"/>
        <end position="645"/>
    </location>
</feature>
<feature type="repeat" description="ANK" evidence="2">
    <location>
        <begin position="102"/>
        <end position="135"/>
    </location>
</feature>
<keyword evidence="2" id="KW-0040">ANK repeat</keyword>
<dbReference type="SUPFAM" id="SSF54695">
    <property type="entry name" value="POZ domain"/>
    <property type="match status" value="1"/>
</dbReference>
<dbReference type="PROSITE" id="PS50012">
    <property type="entry name" value="RCC1_3"/>
    <property type="match status" value="3"/>
</dbReference>
<dbReference type="InterPro" id="IPR051625">
    <property type="entry name" value="Signaling_Regulatory_Domain"/>
</dbReference>
<feature type="compositionally biased region" description="Basic residues" evidence="4">
    <location>
        <begin position="1408"/>
        <end position="1417"/>
    </location>
</feature>
<keyword evidence="7" id="KW-1185">Reference proteome</keyword>
<feature type="repeat" description="RCC1" evidence="3">
    <location>
        <begin position="162"/>
        <end position="236"/>
    </location>
</feature>
<feature type="region of interest" description="Disordered" evidence="4">
    <location>
        <begin position="27"/>
        <end position="48"/>
    </location>
</feature>
<evidence type="ECO:0000256" key="1">
    <source>
        <dbReference type="ARBA" id="ARBA00022737"/>
    </source>
</evidence>
<dbReference type="SMART" id="SM00225">
    <property type="entry name" value="BTB"/>
    <property type="match status" value="2"/>
</dbReference>
<evidence type="ECO:0000313" key="6">
    <source>
        <dbReference type="EMBL" id="WFD43809.1"/>
    </source>
</evidence>
<dbReference type="SUPFAM" id="SSF48403">
    <property type="entry name" value="Ankyrin repeat"/>
    <property type="match status" value="1"/>
</dbReference>
<feature type="compositionally biased region" description="Low complexity" evidence="4">
    <location>
        <begin position="1152"/>
        <end position="1172"/>
    </location>
</feature>
<feature type="domain" description="BTB" evidence="5">
    <location>
        <begin position="698"/>
        <end position="778"/>
    </location>
</feature>
<evidence type="ECO:0000256" key="3">
    <source>
        <dbReference type="PROSITE-ProRule" id="PRU00235"/>
    </source>
</evidence>
<dbReference type="Gene3D" id="1.25.40.20">
    <property type="entry name" value="Ankyrin repeat-containing domain"/>
    <property type="match status" value="1"/>
</dbReference>
<feature type="repeat" description="RCC1" evidence="3">
    <location>
        <begin position="375"/>
        <end position="426"/>
    </location>
</feature>
<reference evidence="6" key="1">
    <citation type="submission" date="2023-02" db="EMBL/GenBank/DDBJ databases">
        <title>Mating type loci evolution in Malassezia.</title>
        <authorList>
            <person name="Coelho M.A."/>
        </authorList>
    </citation>
    <scope>NUCLEOTIDE SEQUENCE</scope>
    <source>
        <strain evidence="6">CBS 14136</strain>
    </source>
</reference>
<gene>
    <name evidence="6" type="ORF">MPSI1_002474</name>
</gene>
<feature type="compositionally biased region" description="Polar residues" evidence="4">
    <location>
        <begin position="28"/>
        <end position="46"/>
    </location>
</feature>
<dbReference type="PROSITE" id="PS50088">
    <property type="entry name" value="ANK_REPEAT"/>
    <property type="match status" value="1"/>
</dbReference>
<dbReference type="Proteomes" id="UP001214628">
    <property type="component" value="Chromosome 3"/>
</dbReference>
<dbReference type="InterPro" id="IPR036770">
    <property type="entry name" value="Ankyrin_rpt-contain_sf"/>
</dbReference>
<dbReference type="InterPro" id="IPR000408">
    <property type="entry name" value="Reg_chr_condens"/>
</dbReference>
<dbReference type="SMART" id="SM00248">
    <property type="entry name" value="ANK"/>
    <property type="match status" value="2"/>
</dbReference>
<feature type="compositionally biased region" description="Low complexity" evidence="4">
    <location>
        <begin position="1418"/>
        <end position="1430"/>
    </location>
</feature>
<feature type="compositionally biased region" description="Polar residues" evidence="4">
    <location>
        <begin position="1211"/>
        <end position="1222"/>
    </location>
</feature>
<dbReference type="InterPro" id="IPR000210">
    <property type="entry name" value="BTB/POZ_dom"/>
</dbReference>
<feature type="compositionally biased region" description="Polar residues" evidence="4">
    <location>
        <begin position="615"/>
        <end position="634"/>
    </location>
</feature>
<dbReference type="Gene3D" id="3.30.710.10">
    <property type="entry name" value="Potassium Channel Kv1.1, Chain A"/>
    <property type="match status" value="1"/>
</dbReference>
<feature type="region of interest" description="Disordered" evidence="4">
    <location>
        <begin position="1077"/>
        <end position="1108"/>
    </location>
</feature>
<feature type="region of interest" description="Disordered" evidence="4">
    <location>
        <begin position="1350"/>
        <end position="1439"/>
    </location>
</feature>
<proteinExistence type="predicted"/>
<feature type="region of interest" description="Disordered" evidence="4">
    <location>
        <begin position="614"/>
        <end position="663"/>
    </location>
</feature>
<feature type="compositionally biased region" description="Polar residues" evidence="4">
    <location>
        <begin position="1091"/>
        <end position="1108"/>
    </location>
</feature>
<dbReference type="PANTHER" id="PTHR22872">
    <property type="entry name" value="BTK-BINDING PROTEIN-RELATED"/>
    <property type="match status" value="1"/>
</dbReference>
<feature type="compositionally biased region" description="Polar residues" evidence="4">
    <location>
        <begin position="1176"/>
        <end position="1185"/>
    </location>
</feature>
<dbReference type="Pfam" id="PF12796">
    <property type="entry name" value="Ank_2"/>
    <property type="match status" value="1"/>
</dbReference>
<dbReference type="Pfam" id="PF00651">
    <property type="entry name" value="BTB"/>
    <property type="match status" value="1"/>
</dbReference>
<dbReference type="PANTHER" id="PTHR22872:SF2">
    <property type="entry name" value="INHIBITOR OF BRUTON TYROSINE KINASE"/>
    <property type="match status" value="1"/>
</dbReference>